<keyword evidence="2" id="KW-0479">Metal-binding</keyword>
<sequence length="358" mass="41480">MELVLAQKIKPSKHRTVFHALCLFWVKMKTNLSCRQIGSLIKMKTDEENIRKRVADTLHSVAETFNELLTPYHLGVNHLSRDSALQHHTAYTKAFFGDQLSMIWDGTYFYIHKNGYILDVIGPFYATDNDATISKYILRTIQGLDTLTEDGDVQIVDRGFRDAAQHFKELGYDVKMPGLMEGGSKQLALDDANTTRLVSKWRWVVESFHALIKKWRFFSERIDNSFLPNFPQLSLEYLRHFTCGTYQLKQSKAYAKSHLDENGDFDVELSPDKDNLLWCRIQSRHQNSTKYYLCIKYDPSDTDEPTLDKYCQCKSGNRTIGCCAHTATVLWYLGYARFTEWKPSQRGTILFDSIISCR</sequence>
<evidence type="ECO:0000313" key="4">
    <source>
        <dbReference type="EMBL" id="CAF4464948.1"/>
    </source>
</evidence>
<comment type="cofactor">
    <cofactor evidence="1">
        <name>a divalent metal cation</name>
        <dbReference type="ChEBI" id="CHEBI:60240"/>
    </cofactor>
</comment>
<gene>
    <name evidence="4" type="ORF">SRO942_LOCUS42966</name>
</gene>
<dbReference type="Proteomes" id="UP000681722">
    <property type="component" value="Unassembled WGS sequence"/>
</dbReference>
<evidence type="ECO:0000256" key="2">
    <source>
        <dbReference type="ARBA" id="ARBA00022723"/>
    </source>
</evidence>
<dbReference type="OrthoDB" id="5978526at2759"/>
<accession>A0A8S2WWT8</accession>
<dbReference type="EMBL" id="CAJOBC010100088">
    <property type="protein sequence ID" value="CAF4464948.1"/>
    <property type="molecule type" value="Genomic_DNA"/>
</dbReference>
<comment type="caution">
    <text evidence="4">The sequence shown here is derived from an EMBL/GenBank/DDBJ whole genome shotgun (WGS) entry which is preliminary data.</text>
</comment>
<evidence type="ECO:0000313" key="5">
    <source>
        <dbReference type="Proteomes" id="UP000681722"/>
    </source>
</evidence>
<feature type="domain" description="DDE Tnp4" evidence="3">
    <location>
        <begin position="111"/>
        <end position="231"/>
    </location>
</feature>
<dbReference type="InterPro" id="IPR027806">
    <property type="entry name" value="HARBI1_dom"/>
</dbReference>
<dbReference type="GO" id="GO:0046872">
    <property type="term" value="F:metal ion binding"/>
    <property type="evidence" value="ECO:0007669"/>
    <property type="project" value="UniProtKB-KW"/>
</dbReference>
<organism evidence="4 5">
    <name type="scientific">Didymodactylos carnosus</name>
    <dbReference type="NCBI Taxonomy" id="1234261"/>
    <lineage>
        <taxon>Eukaryota</taxon>
        <taxon>Metazoa</taxon>
        <taxon>Spiralia</taxon>
        <taxon>Gnathifera</taxon>
        <taxon>Rotifera</taxon>
        <taxon>Eurotatoria</taxon>
        <taxon>Bdelloidea</taxon>
        <taxon>Philodinida</taxon>
        <taxon>Philodinidae</taxon>
        <taxon>Didymodactylos</taxon>
    </lineage>
</organism>
<protein>
    <recommendedName>
        <fullName evidence="3">DDE Tnp4 domain-containing protein</fullName>
    </recommendedName>
</protein>
<evidence type="ECO:0000259" key="3">
    <source>
        <dbReference type="Pfam" id="PF13359"/>
    </source>
</evidence>
<proteinExistence type="predicted"/>
<name>A0A8S2WWT8_9BILA</name>
<dbReference type="AlphaFoldDB" id="A0A8S2WWT8"/>
<evidence type="ECO:0000256" key="1">
    <source>
        <dbReference type="ARBA" id="ARBA00001968"/>
    </source>
</evidence>
<reference evidence="4" key="1">
    <citation type="submission" date="2021-02" db="EMBL/GenBank/DDBJ databases">
        <authorList>
            <person name="Nowell W R."/>
        </authorList>
    </citation>
    <scope>NUCLEOTIDE SEQUENCE</scope>
</reference>
<dbReference type="Pfam" id="PF13359">
    <property type="entry name" value="DDE_Tnp_4"/>
    <property type="match status" value="1"/>
</dbReference>